<evidence type="ECO:0000256" key="5">
    <source>
        <dbReference type="ARBA" id="ARBA00022989"/>
    </source>
</evidence>
<dbReference type="InterPro" id="IPR051393">
    <property type="entry name" value="ABC_transporter_permease"/>
</dbReference>
<evidence type="ECO:0000256" key="6">
    <source>
        <dbReference type="ARBA" id="ARBA00023136"/>
    </source>
</evidence>
<keyword evidence="2 7" id="KW-0813">Transport</keyword>
<organism evidence="9 10">
    <name type="scientific">Solimicrobium silvestre</name>
    <dbReference type="NCBI Taxonomy" id="2099400"/>
    <lineage>
        <taxon>Bacteria</taxon>
        <taxon>Pseudomonadati</taxon>
        <taxon>Pseudomonadota</taxon>
        <taxon>Betaproteobacteria</taxon>
        <taxon>Burkholderiales</taxon>
        <taxon>Oxalobacteraceae</taxon>
        <taxon>Solimicrobium</taxon>
    </lineage>
</organism>
<dbReference type="InterPro" id="IPR000515">
    <property type="entry name" value="MetI-like"/>
</dbReference>
<sequence length="319" mass="34970">MSEIYPGIASSAQQASNIKHPIPLQRRFQTFADIWLPRLVLSPTILLSLIFVYGFIGFTAYLSLTPSRLMPNYTYTGFGQYAALFDIDRWWVSATNLGIFGGLFILICLGVGLLLAIFLDQKIRAEGALRAIYLYPMALSFIVTGAAWKWILNPGLGLEKMVHAWGFPNFSMDWLVNSDMAIYTVVIAGVWQSSGFVMALFLAGLRGVDDSIIKAAMVDGASLPTIYRRIVIPALRPVFFSVLLVLSHIAIKSFDLVMALTAGGPGTSTDVPAIFMYQFSFTRGQLGLGAASAMMMLATVLAVLVPLIYLETKEARRAS</sequence>
<feature type="transmembrane region" description="Helical" evidence="7">
    <location>
        <begin position="97"/>
        <end position="119"/>
    </location>
</feature>
<feature type="transmembrane region" description="Helical" evidence="7">
    <location>
        <begin position="286"/>
        <end position="310"/>
    </location>
</feature>
<dbReference type="EMBL" id="PUGF01000001">
    <property type="protein sequence ID" value="PRC94973.1"/>
    <property type="molecule type" value="Genomic_DNA"/>
</dbReference>
<dbReference type="CDD" id="cd06261">
    <property type="entry name" value="TM_PBP2"/>
    <property type="match status" value="1"/>
</dbReference>
<evidence type="ECO:0000256" key="3">
    <source>
        <dbReference type="ARBA" id="ARBA00022475"/>
    </source>
</evidence>
<evidence type="ECO:0000256" key="4">
    <source>
        <dbReference type="ARBA" id="ARBA00022692"/>
    </source>
</evidence>
<protein>
    <submittedName>
        <fullName evidence="9">ABC-type sugar transport systems permease component</fullName>
    </submittedName>
</protein>
<dbReference type="GO" id="GO:0055085">
    <property type="term" value="P:transmembrane transport"/>
    <property type="evidence" value="ECO:0007669"/>
    <property type="project" value="InterPro"/>
</dbReference>
<keyword evidence="6 7" id="KW-0472">Membrane</keyword>
<accession>A0A2S9H4W0</accession>
<comment type="caution">
    <text evidence="9">The sequence shown here is derived from an EMBL/GenBank/DDBJ whole genome shotgun (WGS) entry which is preliminary data.</text>
</comment>
<dbReference type="GO" id="GO:0005886">
    <property type="term" value="C:plasma membrane"/>
    <property type="evidence" value="ECO:0007669"/>
    <property type="project" value="UniProtKB-SubCell"/>
</dbReference>
<evidence type="ECO:0000313" key="9">
    <source>
        <dbReference type="EMBL" id="PRC94973.1"/>
    </source>
</evidence>
<gene>
    <name evidence="9" type="ORF">S2091_0168</name>
</gene>
<proteinExistence type="inferred from homology"/>
<evidence type="ECO:0000256" key="1">
    <source>
        <dbReference type="ARBA" id="ARBA00004651"/>
    </source>
</evidence>
<feature type="transmembrane region" description="Helical" evidence="7">
    <location>
        <begin position="45"/>
        <end position="64"/>
    </location>
</feature>
<dbReference type="Pfam" id="PF00528">
    <property type="entry name" value="BPD_transp_1"/>
    <property type="match status" value="1"/>
</dbReference>
<dbReference type="AlphaFoldDB" id="A0A2S9H4W0"/>
<reference evidence="9 10" key="1">
    <citation type="submission" date="2018-02" db="EMBL/GenBank/DDBJ databases">
        <title>Solimicrobium silvestre gen. nov., sp. nov., isolated from alpine forest soil.</title>
        <authorList>
            <person name="Margesin R."/>
            <person name="Albuquerque L."/>
            <person name="Zhang D.-C."/>
            <person name="Froufe H.J.C."/>
            <person name="Severino R."/>
            <person name="Roxo I."/>
            <person name="Egas C."/>
            <person name="Da Costa M.S."/>
        </authorList>
    </citation>
    <scope>NUCLEOTIDE SEQUENCE [LARGE SCALE GENOMIC DNA]</scope>
    <source>
        <strain evidence="9 10">S20-91</strain>
    </source>
</reference>
<dbReference type="PANTHER" id="PTHR30193:SF42">
    <property type="entry name" value="ABC TRANSPORTER PERMEASE PROTEIN"/>
    <property type="match status" value="1"/>
</dbReference>
<keyword evidence="5 7" id="KW-1133">Transmembrane helix</keyword>
<dbReference type="PROSITE" id="PS50928">
    <property type="entry name" value="ABC_TM1"/>
    <property type="match status" value="1"/>
</dbReference>
<evidence type="ECO:0000256" key="2">
    <source>
        <dbReference type="ARBA" id="ARBA00022448"/>
    </source>
</evidence>
<keyword evidence="3" id="KW-1003">Cell membrane</keyword>
<dbReference type="Gene3D" id="1.10.3720.10">
    <property type="entry name" value="MetI-like"/>
    <property type="match status" value="1"/>
</dbReference>
<name>A0A2S9H4W0_9BURK</name>
<dbReference type="OrthoDB" id="9805108at2"/>
<feature type="transmembrane region" description="Helical" evidence="7">
    <location>
        <begin position="180"/>
        <end position="205"/>
    </location>
</feature>
<keyword evidence="4 7" id="KW-0812">Transmembrane</keyword>
<dbReference type="InterPro" id="IPR035906">
    <property type="entry name" value="MetI-like_sf"/>
</dbReference>
<comment type="similarity">
    <text evidence="7">Belongs to the binding-protein-dependent transport system permease family.</text>
</comment>
<dbReference type="Proteomes" id="UP000237839">
    <property type="component" value="Unassembled WGS sequence"/>
</dbReference>
<keyword evidence="10" id="KW-1185">Reference proteome</keyword>
<evidence type="ECO:0000313" key="10">
    <source>
        <dbReference type="Proteomes" id="UP000237839"/>
    </source>
</evidence>
<evidence type="ECO:0000256" key="7">
    <source>
        <dbReference type="RuleBase" id="RU363032"/>
    </source>
</evidence>
<comment type="subcellular location">
    <subcellularLocation>
        <location evidence="1 7">Cell membrane</location>
        <topology evidence="1 7">Multi-pass membrane protein</topology>
    </subcellularLocation>
</comment>
<evidence type="ECO:0000259" key="8">
    <source>
        <dbReference type="PROSITE" id="PS50928"/>
    </source>
</evidence>
<dbReference type="SUPFAM" id="SSF161098">
    <property type="entry name" value="MetI-like"/>
    <property type="match status" value="1"/>
</dbReference>
<feature type="transmembrane region" description="Helical" evidence="7">
    <location>
        <begin position="131"/>
        <end position="151"/>
    </location>
</feature>
<feature type="domain" description="ABC transmembrane type-1" evidence="8">
    <location>
        <begin position="94"/>
        <end position="309"/>
    </location>
</feature>
<feature type="transmembrane region" description="Helical" evidence="7">
    <location>
        <begin position="226"/>
        <end position="251"/>
    </location>
</feature>
<dbReference type="PANTHER" id="PTHR30193">
    <property type="entry name" value="ABC TRANSPORTER PERMEASE PROTEIN"/>
    <property type="match status" value="1"/>
</dbReference>
<keyword evidence="9" id="KW-0762">Sugar transport</keyword>